<dbReference type="PANTHER" id="PTHR23150:SF36">
    <property type="entry name" value="HERCYNINE OXYGENASE"/>
    <property type="match status" value="1"/>
</dbReference>
<dbReference type="InterPro" id="IPR016187">
    <property type="entry name" value="CTDL_fold"/>
</dbReference>
<name>A0A916JI46_9BACT</name>
<evidence type="ECO:0000256" key="3">
    <source>
        <dbReference type="ARBA" id="ARBA00037882"/>
    </source>
</evidence>
<dbReference type="Gene3D" id="3.90.1580.10">
    <property type="entry name" value="paralog of FGE (formylglycine-generating enzyme)"/>
    <property type="match status" value="2"/>
</dbReference>
<dbReference type="PANTHER" id="PTHR23150">
    <property type="entry name" value="SULFATASE MODIFYING FACTOR 1, 2"/>
    <property type="match status" value="1"/>
</dbReference>
<dbReference type="AlphaFoldDB" id="A0A916JI46"/>
<dbReference type="Proteomes" id="UP000680038">
    <property type="component" value="Unassembled WGS sequence"/>
</dbReference>
<evidence type="ECO:0000256" key="2">
    <source>
        <dbReference type="ARBA" id="ARBA00023004"/>
    </source>
</evidence>
<keyword evidence="2" id="KW-0408">Iron</keyword>
<accession>A0A916JI46</accession>
<evidence type="ECO:0000256" key="1">
    <source>
        <dbReference type="ARBA" id="ARBA00023002"/>
    </source>
</evidence>
<feature type="domain" description="DinB-like" evidence="5">
    <location>
        <begin position="22"/>
        <end position="151"/>
    </location>
</feature>
<keyword evidence="7" id="KW-1185">Reference proteome</keyword>
<organism evidence="6 7">
    <name type="scientific">Dyadobacter helix</name>
    <dbReference type="NCBI Taxonomy" id="2822344"/>
    <lineage>
        <taxon>Bacteria</taxon>
        <taxon>Pseudomonadati</taxon>
        <taxon>Bacteroidota</taxon>
        <taxon>Cytophagia</taxon>
        <taxon>Cytophagales</taxon>
        <taxon>Spirosomataceae</taxon>
        <taxon>Dyadobacter</taxon>
    </lineage>
</organism>
<dbReference type="EMBL" id="CAJRAF010000004">
    <property type="protein sequence ID" value="CAG5017368.1"/>
    <property type="molecule type" value="Genomic_DNA"/>
</dbReference>
<dbReference type="Pfam" id="PF03781">
    <property type="entry name" value="FGE-sulfatase"/>
    <property type="match status" value="1"/>
</dbReference>
<evidence type="ECO:0000259" key="5">
    <source>
        <dbReference type="Pfam" id="PF12867"/>
    </source>
</evidence>
<dbReference type="NCBIfam" id="TIGR03440">
    <property type="entry name" value="egtB_TIGR03440"/>
    <property type="match status" value="1"/>
</dbReference>
<feature type="domain" description="Sulfatase-modifying factor enzyme-like" evidence="4">
    <location>
        <begin position="183"/>
        <end position="316"/>
    </location>
</feature>
<comment type="pathway">
    <text evidence="3">Amino-acid biosynthesis; ergothioneine biosynthesis.</text>
</comment>
<dbReference type="SUPFAM" id="SSF56436">
    <property type="entry name" value="C-type lectin-like"/>
    <property type="match status" value="1"/>
</dbReference>
<dbReference type="Pfam" id="PF12867">
    <property type="entry name" value="DinB_2"/>
    <property type="match status" value="1"/>
</dbReference>
<keyword evidence="1 6" id="KW-0560">Oxidoreductase</keyword>
<proteinExistence type="predicted"/>
<sequence>MQPENNIAELTALDLREEYILVRNLSEKICEPLEKEDYVPQPVPFVSPPKWHLAHSTWFFETFILSNYLPGYQIFHSDFSYLFNSYYNNVGNRILRTNRGNITRPTIETVYAYRQYVDQHMAIILESVDDSRLLDLVQLGLHHEQQHQELMITDIKYILGHNPIFPVYKIGGTLFDPENTEEGFVDMGEGIYEIGHKGNGFCFDNELGNHKVYLHPFSISKSLVTNEEYLNFMAAGGYQDFNLWLDEGWAWVNDNQVSSPLYWHNIDGTWFQYSLEGLQKVNPKAVLSHISYFEAAAFAQWKGMRLPTEFEWEAAAERLNWGARWEWTNSAYLPYPGFTRAAGAVGEYNGKFMINQMVLRGASVATSPGHSRKTYRNFFHTNERWQFTGIRLAR</sequence>
<dbReference type="InterPro" id="IPR024775">
    <property type="entry name" value="DinB-like"/>
</dbReference>
<evidence type="ECO:0000313" key="7">
    <source>
        <dbReference type="Proteomes" id="UP000680038"/>
    </source>
</evidence>
<gene>
    <name evidence="6" type="primary">egtB_5</name>
    <name evidence="6" type="ORF">DYBT9275_05757</name>
</gene>
<dbReference type="InterPro" id="IPR051043">
    <property type="entry name" value="Sulfatase_Mod_Factor_Kinase"/>
</dbReference>
<evidence type="ECO:0000259" key="4">
    <source>
        <dbReference type="Pfam" id="PF03781"/>
    </source>
</evidence>
<dbReference type="InterPro" id="IPR005532">
    <property type="entry name" value="SUMF_dom"/>
</dbReference>
<reference evidence="6" key="1">
    <citation type="submission" date="2021-04" db="EMBL/GenBank/DDBJ databases">
        <authorList>
            <person name="Rodrigo-Torres L."/>
            <person name="Arahal R. D."/>
            <person name="Lucena T."/>
        </authorList>
    </citation>
    <scope>NUCLEOTIDE SEQUENCE</scope>
    <source>
        <strain evidence="6">CECT 9275</strain>
    </source>
</reference>
<dbReference type="InterPro" id="IPR017806">
    <property type="entry name" value="EgtB"/>
</dbReference>
<evidence type="ECO:0000313" key="6">
    <source>
        <dbReference type="EMBL" id="CAG5017368.1"/>
    </source>
</evidence>
<dbReference type="EC" id="1.14.99.50" evidence="6"/>
<protein>
    <submittedName>
        <fullName evidence="6">Hercynine oxygenase</fullName>
        <ecNumber evidence="6">1.14.99.50</ecNumber>
    </submittedName>
</protein>
<dbReference type="GO" id="GO:0044875">
    <property type="term" value="F:gamma-glutamyl hercynylcysteine sulfoxide synthase activity"/>
    <property type="evidence" value="ECO:0007669"/>
    <property type="project" value="UniProtKB-EC"/>
</dbReference>
<dbReference type="InterPro" id="IPR042095">
    <property type="entry name" value="SUMF_sf"/>
</dbReference>
<dbReference type="RefSeq" id="WP_215242097.1">
    <property type="nucleotide sequence ID" value="NZ_CAJRAF010000004.1"/>
</dbReference>
<comment type="caution">
    <text evidence="6">The sequence shown here is derived from an EMBL/GenBank/DDBJ whole genome shotgun (WGS) entry which is preliminary data.</text>
</comment>